<dbReference type="InterPro" id="IPR032675">
    <property type="entry name" value="LRR_dom_sf"/>
</dbReference>
<dbReference type="SUPFAM" id="SSF52047">
    <property type="entry name" value="RNI-like"/>
    <property type="match status" value="1"/>
</dbReference>
<protein>
    <submittedName>
        <fullName evidence="1">Uncharacterized protein</fullName>
    </submittedName>
</protein>
<organism evidence="1 2">
    <name type="scientific">Steccherinum ochraceum</name>
    <dbReference type="NCBI Taxonomy" id="92696"/>
    <lineage>
        <taxon>Eukaryota</taxon>
        <taxon>Fungi</taxon>
        <taxon>Dikarya</taxon>
        <taxon>Basidiomycota</taxon>
        <taxon>Agaricomycotina</taxon>
        <taxon>Agaricomycetes</taxon>
        <taxon>Polyporales</taxon>
        <taxon>Steccherinaceae</taxon>
        <taxon>Steccherinum</taxon>
    </lineage>
</organism>
<sequence length="540" mass="60487">MLTYSDNDDSVMDESNDVAISAWTSDTASPLATPVPELLVHILLFIINGGAHYKKWKHVVRYASVCRYWREVVLRAPMLWRNLGIENGTSHQRLRMFLERTQRTSLNLEIHFRDDLEAPVDLDLVYPEMKRVQHLRAVVYSGFEYDLPDTKFDMPMLQTLEIESVARVAPILVSSQHSLPSLKSLVMRDVPLTEIVPFFRPSITNFQMLLEPPSGDMRATTIDILHSLQSLPRLERLQLSYCFTDGAVVPDEMLPSVTLPDLKALDLDDDAQFVAEILGHLVIPFAALLGSSELKDNDTTGLRCTGDIHGLRRVLAALSSKLLGERIIGQVATDGMGKVSITVQEMGASEIHVDGVRLLSHALWPGHGLGKTAGPFLSLIITSLSAKLFPRLAELRVVTSSPDNQIPADVLTGLSYLEALTVSSKSGWDRLVVNAHDVTRARSGDGWHEDARPNSLPFPRLRRICLVSPRLRSRSSRSSPRTMNMENDFDLIWLLKRMLQMRMEAEFPLSELTLVRPHDLLDSDMAVLGQFTQVKLAYSI</sequence>
<dbReference type="AlphaFoldDB" id="A0A4R0RLD8"/>
<dbReference type="SUPFAM" id="SSF81383">
    <property type="entry name" value="F-box domain"/>
    <property type="match status" value="1"/>
</dbReference>
<dbReference type="Proteomes" id="UP000292702">
    <property type="component" value="Unassembled WGS sequence"/>
</dbReference>
<reference evidence="1 2" key="1">
    <citation type="submission" date="2018-11" db="EMBL/GenBank/DDBJ databases">
        <title>Genome assembly of Steccherinum ochraceum LE-BIN_3174, the white-rot fungus of the Steccherinaceae family (The Residual Polyporoid clade, Polyporales, Basidiomycota).</title>
        <authorList>
            <person name="Fedorova T.V."/>
            <person name="Glazunova O.A."/>
            <person name="Landesman E.O."/>
            <person name="Moiseenko K.V."/>
            <person name="Psurtseva N.V."/>
            <person name="Savinova O.S."/>
            <person name="Shakhova N.V."/>
            <person name="Tyazhelova T.V."/>
            <person name="Vasina D.V."/>
        </authorList>
    </citation>
    <scope>NUCLEOTIDE SEQUENCE [LARGE SCALE GENOMIC DNA]</scope>
    <source>
        <strain evidence="1 2">LE-BIN_3174</strain>
    </source>
</reference>
<dbReference type="Gene3D" id="1.20.1280.50">
    <property type="match status" value="1"/>
</dbReference>
<accession>A0A4R0RLD8</accession>
<name>A0A4R0RLD8_9APHY</name>
<dbReference type="InterPro" id="IPR036047">
    <property type="entry name" value="F-box-like_dom_sf"/>
</dbReference>
<comment type="caution">
    <text evidence="1">The sequence shown here is derived from an EMBL/GenBank/DDBJ whole genome shotgun (WGS) entry which is preliminary data.</text>
</comment>
<evidence type="ECO:0000313" key="2">
    <source>
        <dbReference type="Proteomes" id="UP000292702"/>
    </source>
</evidence>
<dbReference type="EMBL" id="RWJN01000068">
    <property type="protein sequence ID" value="TCD68376.1"/>
    <property type="molecule type" value="Genomic_DNA"/>
</dbReference>
<proteinExistence type="predicted"/>
<dbReference type="OrthoDB" id="2801457at2759"/>
<gene>
    <name evidence="1" type="ORF">EIP91_010885</name>
</gene>
<dbReference type="Gene3D" id="3.80.10.10">
    <property type="entry name" value="Ribonuclease Inhibitor"/>
    <property type="match status" value="1"/>
</dbReference>
<evidence type="ECO:0000313" key="1">
    <source>
        <dbReference type="EMBL" id="TCD68376.1"/>
    </source>
</evidence>
<keyword evidence="2" id="KW-1185">Reference proteome</keyword>